<evidence type="ECO:0000256" key="3">
    <source>
        <dbReference type="ARBA" id="ARBA00023015"/>
    </source>
</evidence>
<evidence type="ECO:0000256" key="4">
    <source>
        <dbReference type="ARBA" id="ARBA00023125"/>
    </source>
</evidence>
<dbReference type="GO" id="GO:0000976">
    <property type="term" value="F:transcription cis-regulatory region binding"/>
    <property type="evidence" value="ECO:0007669"/>
    <property type="project" value="TreeGrafter"/>
</dbReference>
<dbReference type="EMBL" id="CASHTH010001457">
    <property type="protein sequence ID" value="CAI8015529.1"/>
    <property type="molecule type" value="Genomic_DNA"/>
</dbReference>
<evidence type="ECO:0000256" key="1">
    <source>
        <dbReference type="ARBA" id="ARBA00022553"/>
    </source>
</evidence>
<feature type="domain" description="Response regulatory" evidence="8">
    <location>
        <begin position="118"/>
        <end position="231"/>
    </location>
</feature>
<evidence type="ECO:0000313" key="9">
    <source>
        <dbReference type="EMBL" id="CAI8015529.1"/>
    </source>
</evidence>
<dbReference type="Gene3D" id="3.30.565.10">
    <property type="entry name" value="Histidine kinase-like ATPase, C-terminal domain"/>
    <property type="match status" value="1"/>
</dbReference>
<dbReference type="Gene3D" id="3.40.50.2300">
    <property type="match status" value="1"/>
</dbReference>
<dbReference type="SUPFAM" id="SSF52172">
    <property type="entry name" value="CheY-like"/>
    <property type="match status" value="1"/>
</dbReference>
<dbReference type="GO" id="GO:0006355">
    <property type="term" value="P:regulation of DNA-templated transcription"/>
    <property type="evidence" value="ECO:0007669"/>
    <property type="project" value="TreeGrafter"/>
</dbReference>
<proteinExistence type="predicted"/>
<evidence type="ECO:0000256" key="6">
    <source>
        <dbReference type="PROSITE-ProRule" id="PRU00169"/>
    </source>
</evidence>
<keyword evidence="4" id="KW-0238">DNA-binding</keyword>
<dbReference type="PANTHER" id="PTHR48111">
    <property type="entry name" value="REGULATOR OF RPOS"/>
    <property type="match status" value="1"/>
</dbReference>
<evidence type="ECO:0000313" key="10">
    <source>
        <dbReference type="Proteomes" id="UP001174909"/>
    </source>
</evidence>
<evidence type="ECO:0000256" key="7">
    <source>
        <dbReference type="SAM" id="MobiDB-lite"/>
    </source>
</evidence>
<dbReference type="GO" id="GO:0005829">
    <property type="term" value="C:cytosol"/>
    <property type="evidence" value="ECO:0007669"/>
    <property type="project" value="TreeGrafter"/>
</dbReference>
<dbReference type="InterPro" id="IPR039420">
    <property type="entry name" value="WalR-like"/>
</dbReference>
<feature type="compositionally biased region" description="Basic and acidic residues" evidence="7">
    <location>
        <begin position="351"/>
        <end position="367"/>
    </location>
</feature>
<keyword evidence="2" id="KW-0902">Two-component regulatory system</keyword>
<keyword evidence="3" id="KW-0805">Transcription regulation</keyword>
<dbReference type="InterPro" id="IPR011006">
    <property type="entry name" value="CheY-like_superfamily"/>
</dbReference>
<dbReference type="GO" id="GO:0000156">
    <property type="term" value="F:phosphorelay response regulator activity"/>
    <property type="evidence" value="ECO:0007669"/>
    <property type="project" value="TreeGrafter"/>
</dbReference>
<evidence type="ECO:0000259" key="8">
    <source>
        <dbReference type="PROSITE" id="PS50110"/>
    </source>
</evidence>
<dbReference type="InterPro" id="IPR036890">
    <property type="entry name" value="HATPase_C_sf"/>
</dbReference>
<dbReference type="AlphaFoldDB" id="A0AA35RQT0"/>
<comment type="caution">
    <text evidence="9">The sequence shown here is derived from an EMBL/GenBank/DDBJ whole genome shotgun (WGS) entry which is preliminary data.</text>
</comment>
<evidence type="ECO:0000256" key="2">
    <source>
        <dbReference type="ARBA" id="ARBA00023012"/>
    </source>
</evidence>
<protein>
    <submittedName>
        <fullName evidence="9">Phosphate regulon transcriptional regulatory protein PhoB</fullName>
    </submittedName>
</protein>
<dbReference type="Proteomes" id="UP001174909">
    <property type="component" value="Unassembled WGS sequence"/>
</dbReference>
<feature type="region of interest" description="Disordered" evidence="7">
    <location>
        <begin position="349"/>
        <end position="368"/>
    </location>
</feature>
<dbReference type="InterPro" id="IPR001789">
    <property type="entry name" value="Sig_transdc_resp-reg_receiver"/>
</dbReference>
<dbReference type="SMART" id="SM00448">
    <property type="entry name" value="REC"/>
    <property type="match status" value="1"/>
</dbReference>
<keyword evidence="1 6" id="KW-0597">Phosphoprotein</keyword>
<name>A0AA35RQT0_GEOBA</name>
<sequence>MVDIYVAVWVSVDGSFAPPDKTSSPLNTLETPPLFKKLSQAHNKAFELSSQGEGLALAFCRGVVEAHGGRIRTVVDEQEGNLTLTFTLLTVGEEDDIQIPEIREIAGGPLPVPAEQTQILVSIKDPKLLATVRKVLVNAGYSALATSSLDEVEQLASSLKAKLILLDIAGREEECFRTLRRAGNSLNLPAIVLCDRDDEEYVVRAFEMGADGYMVKPFSPSELIARIKATLRRLTANGSFTDSKTFQLGEVLINYDERIVYVTGQPVQLTATEYRAAHRALQFRRQGSHTGRVASEGLGTGILGGPPAFALLHKVPSPEAWRQCAESFVHLHRARYWLPYGKVFPRGRSSRTREFGTPRCRDSRPKEQTGFIKEQCTAPVYRTTTGLRWLVSSLSPDPPNEGVREAS</sequence>
<keyword evidence="10" id="KW-1185">Reference proteome</keyword>
<keyword evidence="5" id="KW-0804">Transcription</keyword>
<dbReference type="PANTHER" id="PTHR48111:SF1">
    <property type="entry name" value="TWO-COMPONENT RESPONSE REGULATOR ORR33"/>
    <property type="match status" value="1"/>
</dbReference>
<reference evidence="9" key="1">
    <citation type="submission" date="2023-03" db="EMBL/GenBank/DDBJ databases">
        <authorList>
            <person name="Steffen K."/>
            <person name="Cardenas P."/>
        </authorList>
    </citation>
    <scope>NUCLEOTIDE SEQUENCE</scope>
</reference>
<dbReference type="PROSITE" id="PS50110">
    <property type="entry name" value="RESPONSE_REGULATORY"/>
    <property type="match status" value="1"/>
</dbReference>
<dbReference type="Pfam" id="PF00072">
    <property type="entry name" value="Response_reg"/>
    <property type="match status" value="1"/>
</dbReference>
<evidence type="ECO:0000256" key="5">
    <source>
        <dbReference type="ARBA" id="ARBA00023163"/>
    </source>
</evidence>
<accession>A0AA35RQT0</accession>
<feature type="modified residue" description="4-aspartylphosphate" evidence="6">
    <location>
        <position position="167"/>
    </location>
</feature>
<gene>
    <name evidence="9" type="ORF">GBAR_LOCUS9610</name>
</gene>
<dbReference type="GO" id="GO:0032993">
    <property type="term" value="C:protein-DNA complex"/>
    <property type="evidence" value="ECO:0007669"/>
    <property type="project" value="TreeGrafter"/>
</dbReference>
<organism evidence="9 10">
    <name type="scientific">Geodia barretti</name>
    <name type="common">Barrett's horny sponge</name>
    <dbReference type="NCBI Taxonomy" id="519541"/>
    <lineage>
        <taxon>Eukaryota</taxon>
        <taxon>Metazoa</taxon>
        <taxon>Porifera</taxon>
        <taxon>Demospongiae</taxon>
        <taxon>Heteroscleromorpha</taxon>
        <taxon>Tetractinellida</taxon>
        <taxon>Astrophorina</taxon>
        <taxon>Geodiidae</taxon>
        <taxon>Geodia</taxon>
    </lineage>
</organism>